<dbReference type="SUPFAM" id="SSF54637">
    <property type="entry name" value="Thioesterase/thiol ester dehydrase-isomerase"/>
    <property type="match status" value="1"/>
</dbReference>
<dbReference type="InterPro" id="IPR003736">
    <property type="entry name" value="PAAI_dom"/>
</dbReference>
<evidence type="ECO:0000256" key="1">
    <source>
        <dbReference type="ARBA" id="ARBA00022801"/>
    </source>
</evidence>
<protein>
    <submittedName>
        <fullName evidence="3">PaaI family thioesterase</fullName>
        <ecNumber evidence="3">3.1.2.-</ecNumber>
    </submittedName>
</protein>
<reference evidence="3 4" key="1">
    <citation type="submission" date="2024-05" db="EMBL/GenBank/DDBJ databases">
        <authorList>
            <person name="Jiang F."/>
        </authorList>
    </citation>
    <scope>NUCLEOTIDE SEQUENCE [LARGE SCALE GENOMIC DNA]</scope>
    <source>
        <strain evidence="3 4">LZ166</strain>
    </source>
</reference>
<dbReference type="GO" id="GO:0016787">
    <property type="term" value="F:hydrolase activity"/>
    <property type="evidence" value="ECO:0007669"/>
    <property type="project" value="UniProtKB-KW"/>
</dbReference>
<accession>A0ABV3ST74</accession>
<name>A0ABV3ST74_9HYPH</name>
<evidence type="ECO:0000259" key="2">
    <source>
        <dbReference type="Pfam" id="PF03061"/>
    </source>
</evidence>
<proteinExistence type="predicted"/>
<keyword evidence="4" id="KW-1185">Reference proteome</keyword>
<evidence type="ECO:0000313" key="3">
    <source>
        <dbReference type="EMBL" id="MEX0409510.1"/>
    </source>
</evidence>
<evidence type="ECO:0000313" key="4">
    <source>
        <dbReference type="Proteomes" id="UP001556692"/>
    </source>
</evidence>
<keyword evidence="1 3" id="KW-0378">Hydrolase</keyword>
<dbReference type="RefSeq" id="WP_367957378.1">
    <property type="nucleotide sequence ID" value="NZ_JBDPGJ010000010.1"/>
</dbReference>
<gene>
    <name evidence="3" type="ORF">ABGN05_28105</name>
</gene>
<dbReference type="CDD" id="cd03443">
    <property type="entry name" value="PaaI_thioesterase"/>
    <property type="match status" value="1"/>
</dbReference>
<dbReference type="InterPro" id="IPR006683">
    <property type="entry name" value="Thioestr_dom"/>
</dbReference>
<sequence>MNPDLVLVRRFMANGGEAVAVDSNPLAVALGCVLEAWEPGRRELVFRYEPQQTFRQGAGVVQGGAVATMLDFAMAFAGFTQLADDAVLSTLTMNVVFQKAARSARYTAHGRIEKPGRRVMFAAAEISDGEAVIATATSTLLVLPAGQALAKPGGETA</sequence>
<feature type="domain" description="Thioesterase" evidence="2">
    <location>
        <begin position="59"/>
        <end position="130"/>
    </location>
</feature>
<dbReference type="NCBIfam" id="TIGR00369">
    <property type="entry name" value="unchar_dom_1"/>
    <property type="match status" value="1"/>
</dbReference>
<dbReference type="InterPro" id="IPR029069">
    <property type="entry name" value="HotDog_dom_sf"/>
</dbReference>
<organism evidence="3 4">
    <name type="scientific">Aquibium pacificus</name>
    <dbReference type="NCBI Taxonomy" id="3153579"/>
    <lineage>
        <taxon>Bacteria</taxon>
        <taxon>Pseudomonadati</taxon>
        <taxon>Pseudomonadota</taxon>
        <taxon>Alphaproteobacteria</taxon>
        <taxon>Hyphomicrobiales</taxon>
        <taxon>Phyllobacteriaceae</taxon>
        <taxon>Aquibium</taxon>
    </lineage>
</organism>
<dbReference type="EMBL" id="JBDPGJ010000010">
    <property type="protein sequence ID" value="MEX0409510.1"/>
    <property type="molecule type" value="Genomic_DNA"/>
</dbReference>
<dbReference type="EC" id="3.1.2.-" evidence="3"/>
<dbReference type="Pfam" id="PF03061">
    <property type="entry name" value="4HBT"/>
    <property type="match status" value="1"/>
</dbReference>
<dbReference type="Proteomes" id="UP001556692">
    <property type="component" value="Unassembled WGS sequence"/>
</dbReference>
<dbReference type="Gene3D" id="3.10.129.10">
    <property type="entry name" value="Hotdog Thioesterase"/>
    <property type="match status" value="1"/>
</dbReference>
<comment type="caution">
    <text evidence="3">The sequence shown here is derived from an EMBL/GenBank/DDBJ whole genome shotgun (WGS) entry which is preliminary data.</text>
</comment>